<dbReference type="InterPro" id="IPR050426">
    <property type="entry name" value="Glycosyltransferase_28"/>
</dbReference>
<dbReference type="Proteomes" id="UP000229897">
    <property type="component" value="Chromosome"/>
</dbReference>
<dbReference type="KEGG" id="mass:CR152_24745"/>
<evidence type="ECO:0000313" key="4">
    <source>
        <dbReference type="Proteomes" id="UP000229897"/>
    </source>
</evidence>
<dbReference type="Pfam" id="PF06722">
    <property type="entry name" value="EryCIII-like_C"/>
    <property type="match status" value="1"/>
</dbReference>
<dbReference type="InterPro" id="IPR010610">
    <property type="entry name" value="EryCIII-like_C"/>
</dbReference>
<evidence type="ECO:0000259" key="1">
    <source>
        <dbReference type="Pfam" id="PF03033"/>
    </source>
</evidence>
<dbReference type="PANTHER" id="PTHR48050:SF13">
    <property type="entry name" value="STEROL 3-BETA-GLUCOSYLTRANSFERASE UGT80A2"/>
    <property type="match status" value="1"/>
</dbReference>
<dbReference type="Pfam" id="PF03033">
    <property type="entry name" value="Glyco_transf_28"/>
    <property type="match status" value="1"/>
</dbReference>
<dbReference type="PANTHER" id="PTHR48050">
    <property type="entry name" value="STEROL 3-BETA-GLUCOSYLTRANSFERASE"/>
    <property type="match status" value="1"/>
</dbReference>
<keyword evidence="4" id="KW-1185">Reference proteome</keyword>
<proteinExistence type="predicted"/>
<dbReference type="GO" id="GO:0008194">
    <property type="term" value="F:UDP-glycosyltransferase activity"/>
    <property type="evidence" value="ECO:0007669"/>
    <property type="project" value="InterPro"/>
</dbReference>
<evidence type="ECO:0000313" key="3">
    <source>
        <dbReference type="EMBL" id="ATQ79093.1"/>
    </source>
</evidence>
<dbReference type="GO" id="GO:0016758">
    <property type="term" value="F:hexosyltransferase activity"/>
    <property type="evidence" value="ECO:0007669"/>
    <property type="project" value="InterPro"/>
</dbReference>
<dbReference type="InterPro" id="IPR002213">
    <property type="entry name" value="UDP_glucos_trans"/>
</dbReference>
<dbReference type="Gene3D" id="3.40.50.2000">
    <property type="entry name" value="Glycogen Phosphorylase B"/>
    <property type="match status" value="2"/>
</dbReference>
<dbReference type="InterPro" id="IPR004276">
    <property type="entry name" value="GlycoTrans_28_N"/>
</dbReference>
<accession>A0A2D2DVT6</accession>
<dbReference type="CDD" id="cd03784">
    <property type="entry name" value="GT1_Gtf-like"/>
    <property type="match status" value="1"/>
</dbReference>
<dbReference type="EMBL" id="CP024608">
    <property type="protein sequence ID" value="ATQ79093.1"/>
    <property type="molecule type" value="Genomic_DNA"/>
</dbReference>
<sequence length="426" mass="47093">MFNQSQKPLVIITTSGTAGDLLPFVRLGQCLLERGHRVMMLIPGFHDATVQASGLPFQTFGTHEEFQAQLNDPDLWDERKGWGVVWKGLVPHLNAMCQLIERLPAEQSCVVLCHPILVPMAALARAARPDLRIVCPYLAPSNLCSSHDMLTAGSLRIPSWIPISWRQALWRLIHKGWIDPLTLPSLNAARGQHKLPPVRHFFEHMLTVPDASLGLFPSWFATVQLDWPQPFTEGDFVSARISSPAALSPELERFLSDGTAPIVFTPGTGHQHAARYFNVAANALKQLGRRGLFITPHAAQLPDSLPSDIMWQPHAPFDALLPRVAAIVHHGGIGTTAEAFRAGIPQLIVPFAYDQFDNGLRAKRLGVAKVLLAKRLTTTRMQKRLAYLLTSRDVARACSTLGKKCTPKPGLPWLLDCIEEALFQTS</sequence>
<protein>
    <submittedName>
        <fullName evidence="3">Uncharacterized protein</fullName>
    </submittedName>
</protein>
<feature type="domain" description="Erythromycin biosynthesis protein CIII-like C-terminal" evidence="2">
    <location>
        <begin position="303"/>
        <end position="404"/>
    </location>
</feature>
<dbReference type="GO" id="GO:0005975">
    <property type="term" value="P:carbohydrate metabolic process"/>
    <property type="evidence" value="ECO:0007669"/>
    <property type="project" value="InterPro"/>
</dbReference>
<dbReference type="GO" id="GO:0033072">
    <property type="term" value="P:vancomycin biosynthetic process"/>
    <property type="evidence" value="ECO:0007669"/>
    <property type="project" value="UniProtKB-ARBA"/>
</dbReference>
<reference evidence="3" key="1">
    <citation type="submission" date="2017-10" db="EMBL/GenBank/DDBJ databases">
        <title>Massilia psychrophilum sp. nov., a novel purple-pigmented bacterium isolated from Tianshan glacier, Xinjiang Municipality, China.</title>
        <authorList>
            <person name="Wang H."/>
        </authorList>
    </citation>
    <scope>NUCLEOTIDE SEQUENCE [LARGE SCALE GENOMIC DNA]</scope>
    <source>
        <strain evidence="3">B2</strain>
    </source>
</reference>
<dbReference type="OrthoDB" id="9805366at2"/>
<evidence type="ECO:0000259" key="2">
    <source>
        <dbReference type="Pfam" id="PF06722"/>
    </source>
</evidence>
<organism evidence="3 4">
    <name type="scientific">Massilia violaceinigra</name>
    <dbReference type="NCBI Taxonomy" id="2045208"/>
    <lineage>
        <taxon>Bacteria</taxon>
        <taxon>Pseudomonadati</taxon>
        <taxon>Pseudomonadota</taxon>
        <taxon>Betaproteobacteria</taxon>
        <taxon>Burkholderiales</taxon>
        <taxon>Oxalobacteraceae</taxon>
        <taxon>Telluria group</taxon>
        <taxon>Massilia</taxon>
    </lineage>
</organism>
<feature type="domain" description="Glycosyltransferase family 28 N-terminal" evidence="1">
    <location>
        <begin position="10"/>
        <end position="77"/>
    </location>
</feature>
<gene>
    <name evidence="3" type="ORF">CR152_24745</name>
</gene>
<dbReference type="AlphaFoldDB" id="A0A2D2DVT6"/>
<name>A0A2D2DVT6_9BURK</name>
<dbReference type="SUPFAM" id="SSF53756">
    <property type="entry name" value="UDP-Glycosyltransferase/glycogen phosphorylase"/>
    <property type="match status" value="1"/>
</dbReference>